<dbReference type="AlphaFoldDB" id="A0A2B7WJE2"/>
<protein>
    <recommendedName>
        <fullName evidence="5">Mid2 domain-containing protein</fullName>
    </recommendedName>
</protein>
<evidence type="ECO:0000313" key="4">
    <source>
        <dbReference type="Proteomes" id="UP000223968"/>
    </source>
</evidence>
<feature type="region of interest" description="Disordered" evidence="1">
    <location>
        <begin position="1"/>
        <end position="30"/>
    </location>
</feature>
<accession>A0A2B7WJE2</accession>
<sequence>MSIRRKETDFPSRTSSPSSTVSNTAESAANSQELLTGAKARIGVGVTVGVILLAALLWFLYGALKKRREKKGDVPTIYMPVDAEAPKDGDCQTVPCQQQQQQGNRYKHA</sequence>
<feature type="compositionally biased region" description="Basic and acidic residues" evidence="1">
    <location>
        <begin position="1"/>
        <end position="10"/>
    </location>
</feature>
<organism evidence="3 4">
    <name type="scientific">Helicocarpus griseus UAMH5409</name>
    <dbReference type="NCBI Taxonomy" id="1447875"/>
    <lineage>
        <taxon>Eukaryota</taxon>
        <taxon>Fungi</taxon>
        <taxon>Dikarya</taxon>
        <taxon>Ascomycota</taxon>
        <taxon>Pezizomycotina</taxon>
        <taxon>Eurotiomycetes</taxon>
        <taxon>Eurotiomycetidae</taxon>
        <taxon>Onygenales</taxon>
        <taxon>Ajellomycetaceae</taxon>
        <taxon>Helicocarpus</taxon>
    </lineage>
</organism>
<feature type="transmembrane region" description="Helical" evidence="2">
    <location>
        <begin position="42"/>
        <end position="61"/>
    </location>
</feature>
<keyword evidence="2" id="KW-1133">Transmembrane helix</keyword>
<keyword evidence="4" id="KW-1185">Reference proteome</keyword>
<reference evidence="3 4" key="1">
    <citation type="submission" date="2017-10" db="EMBL/GenBank/DDBJ databases">
        <title>Comparative genomics in systemic dimorphic fungi from Ajellomycetaceae.</title>
        <authorList>
            <person name="Munoz J.F."/>
            <person name="Mcewen J.G."/>
            <person name="Clay O.K."/>
            <person name="Cuomo C.A."/>
        </authorList>
    </citation>
    <scope>NUCLEOTIDE SEQUENCE [LARGE SCALE GENOMIC DNA]</scope>
    <source>
        <strain evidence="3 4">UAMH5409</strain>
    </source>
</reference>
<evidence type="ECO:0000313" key="3">
    <source>
        <dbReference type="EMBL" id="PGG96658.1"/>
    </source>
</evidence>
<keyword evidence="2" id="KW-0812">Transmembrane</keyword>
<feature type="compositionally biased region" description="Low complexity" evidence="1">
    <location>
        <begin position="12"/>
        <end position="27"/>
    </location>
</feature>
<evidence type="ECO:0000256" key="2">
    <source>
        <dbReference type="SAM" id="Phobius"/>
    </source>
</evidence>
<proteinExistence type="predicted"/>
<name>A0A2B7WJE2_9EURO</name>
<feature type="region of interest" description="Disordered" evidence="1">
    <location>
        <begin position="84"/>
        <end position="109"/>
    </location>
</feature>
<dbReference type="Proteomes" id="UP000223968">
    <property type="component" value="Unassembled WGS sequence"/>
</dbReference>
<keyword evidence="2" id="KW-0472">Membrane</keyword>
<evidence type="ECO:0000256" key="1">
    <source>
        <dbReference type="SAM" id="MobiDB-lite"/>
    </source>
</evidence>
<dbReference type="EMBL" id="PDNB01000272">
    <property type="protein sequence ID" value="PGG96658.1"/>
    <property type="molecule type" value="Genomic_DNA"/>
</dbReference>
<gene>
    <name evidence="3" type="ORF">AJ79_09495</name>
</gene>
<comment type="caution">
    <text evidence="3">The sequence shown here is derived from an EMBL/GenBank/DDBJ whole genome shotgun (WGS) entry which is preliminary data.</text>
</comment>
<evidence type="ECO:0008006" key="5">
    <source>
        <dbReference type="Google" id="ProtNLM"/>
    </source>
</evidence>